<dbReference type="Proteomes" id="UP000567246">
    <property type="component" value="Unassembled WGS sequence"/>
</dbReference>
<evidence type="ECO:0000256" key="2">
    <source>
        <dbReference type="SAM" id="Phobius"/>
    </source>
</evidence>
<sequence>MTGTTLDRPTPTSVSTPVEPRTGAHAVARTLADTAADAAPAARTPSRPCPHAAAAAEQARRDGECVAFFVALVTAAVVILGLSLFTQVEGLPRLLVTAASGLLAGAVTWSVTQPVLEDEVLHG</sequence>
<gene>
    <name evidence="3" type="ORF">HDA33_002123</name>
</gene>
<reference evidence="3 4" key="1">
    <citation type="submission" date="2020-08" db="EMBL/GenBank/DDBJ databases">
        <title>Sequencing the genomes of 1000 actinobacteria strains.</title>
        <authorList>
            <person name="Klenk H.-P."/>
        </authorList>
    </citation>
    <scope>NUCLEOTIDE SEQUENCE [LARGE SCALE GENOMIC DNA]</scope>
    <source>
        <strain evidence="3 4">DSM 17945</strain>
    </source>
</reference>
<organism evidence="3 4">
    <name type="scientific">Micrococcus endophyticus</name>
    <dbReference type="NCBI Taxonomy" id="455343"/>
    <lineage>
        <taxon>Bacteria</taxon>
        <taxon>Bacillati</taxon>
        <taxon>Actinomycetota</taxon>
        <taxon>Actinomycetes</taxon>
        <taxon>Micrococcales</taxon>
        <taxon>Micrococcaceae</taxon>
        <taxon>Micrococcus</taxon>
    </lineage>
</organism>
<dbReference type="RefSeq" id="WP_246416946.1">
    <property type="nucleotide sequence ID" value="NZ_BAABAG010000017.1"/>
</dbReference>
<dbReference type="EMBL" id="JACHMW010000001">
    <property type="protein sequence ID" value="MBB5849559.1"/>
    <property type="molecule type" value="Genomic_DNA"/>
</dbReference>
<evidence type="ECO:0000313" key="3">
    <source>
        <dbReference type="EMBL" id="MBB5849559.1"/>
    </source>
</evidence>
<keyword evidence="4" id="KW-1185">Reference proteome</keyword>
<feature type="transmembrane region" description="Helical" evidence="2">
    <location>
        <begin position="65"/>
        <end position="85"/>
    </location>
</feature>
<dbReference type="AlphaFoldDB" id="A0A7W9JKY0"/>
<protein>
    <submittedName>
        <fullName evidence="3">Uncharacterized protein</fullName>
    </submittedName>
</protein>
<proteinExistence type="predicted"/>
<evidence type="ECO:0000313" key="4">
    <source>
        <dbReference type="Proteomes" id="UP000567246"/>
    </source>
</evidence>
<comment type="caution">
    <text evidence="3">The sequence shown here is derived from an EMBL/GenBank/DDBJ whole genome shotgun (WGS) entry which is preliminary data.</text>
</comment>
<accession>A0A7W9JKY0</accession>
<feature type="compositionally biased region" description="Low complexity" evidence="1">
    <location>
        <begin position="8"/>
        <end position="22"/>
    </location>
</feature>
<feature type="region of interest" description="Disordered" evidence="1">
    <location>
        <begin position="1"/>
        <end position="22"/>
    </location>
</feature>
<keyword evidence="2" id="KW-1133">Transmembrane helix</keyword>
<keyword evidence="2" id="KW-0812">Transmembrane</keyword>
<keyword evidence="2" id="KW-0472">Membrane</keyword>
<name>A0A7W9JKY0_9MICC</name>
<feature type="region of interest" description="Disordered" evidence="1">
    <location>
        <begin position="34"/>
        <end position="55"/>
    </location>
</feature>
<evidence type="ECO:0000256" key="1">
    <source>
        <dbReference type="SAM" id="MobiDB-lite"/>
    </source>
</evidence>